<accession>A0A9P9DQ55</accession>
<dbReference type="AlphaFoldDB" id="A0A9P9DQ55"/>
<name>A0A9P9DQ55_9PLEO</name>
<gene>
    <name evidence="2" type="ORF">B0J11DRAFT_606682</name>
</gene>
<feature type="signal peptide" evidence="1">
    <location>
        <begin position="1"/>
        <end position="19"/>
    </location>
</feature>
<evidence type="ECO:0000256" key="1">
    <source>
        <dbReference type="SAM" id="SignalP"/>
    </source>
</evidence>
<sequence>MKLTNFLFILSRVIAFTVAGPVSSSSGPRTATVPDPAFTTAIIPNADNTHGYIPPPTCIACVVLHKSCRRDCKDTPDQCEIQCQCRVSRHPFCYHLCRYTGRCEDSKGEQLEVAHGSAVIPTSIKALVTDVQAVDSRDTMNDSAHFIIAPPSCLGCFILYHNCKRSCKDTPQQCEIQCQCKACRNNFCHSLCGYTRCCEASKGENPEVVDEPVVIPTLIEAFVTGVEAVKPHDTASSVVKNEPQPPPTNCVGCDAVYGHCLATCDDNHACKEVCRCYMCANTYCHRMCDFNRCNNCPTSLQSLTANDSIANPSTRSIDPVNMPSTSSVETLQAGDECPACEEELRVCLLKCVQGPDPLNCEGAWQVCKLDVCKQARCRPNCGFENICPNPIAAPPSTSEDLTVRHDVHIRTDTCEECERNYQDCCRWCLTRNPTWHWSRCASQCQETRERDGFCRNNCQPGWHTRNSSSITSTISPTPLFPTHYTNSTTFSSQNTTLLTKFLPRSNSNPSISLTSILPSTSTSTIDSSLSTETPEDYLALLCYMCTRTQNNCLSDCANPLNRTTCIEKCYCRTCRLPDCREHCGKDFRCQKLMDCDAGGAPGVGP</sequence>
<dbReference type="EMBL" id="JAGMWT010000008">
    <property type="protein sequence ID" value="KAH7123729.1"/>
    <property type="molecule type" value="Genomic_DNA"/>
</dbReference>
<organism evidence="2 3">
    <name type="scientific">Dendryphion nanum</name>
    <dbReference type="NCBI Taxonomy" id="256645"/>
    <lineage>
        <taxon>Eukaryota</taxon>
        <taxon>Fungi</taxon>
        <taxon>Dikarya</taxon>
        <taxon>Ascomycota</taxon>
        <taxon>Pezizomycotina</taxon>
        <taxon>Dothideomycetes</taxon>
        <taxon>Pleosporomycetidae</taxon>
        <taxon>Pleosporales</taxon>
        <taxon>Torulaceae</taxon>
        <taxon>Dendryphion</taxon>
    </lineage>
</organism>
<evidence type="ECO:0000313" key="3">
    <source>
        <dbReference type="Proteomes" id="UP000700596"/>
    </source>
</evidence>
<keyword evidence="3" id="KW-1185">Reference proteome</keyword>
<reference evidence="2" key="1">
    <citation type="journal article" date="2021" name="Nat. Commun.">
        <title>Genetic determinants of endophytism in the Arabidopsis root mycobiome.</title>
        <authorList>
            <person name="Mesny F."/>
            <person name="Miyauchi S."/>
            <person name="Thiergart T."/>
            <person name="Pickel B."/>
            <person name="Atanasova L."/>
            <person name="Karlsson M."/>
            <person name="Huettel B."/>
            <person name="Barry K.W."/>
            <person name="Haridas S."/>
            <person name="Chen C."/>
            <person name="Bauer D."/>
            <person name="Andreopoulos W."/>
            <person name="Pangilinan J."/>
            <person name="LaButti K."/>
            <person name="Riley R."/>
            <person name="Lipzen A."/>
            <person name="Clum A."/>
            <person name="Drula E."/>
            <person name="Henrissat B."/>
            <person name="Kohler A."/>
            <person name="Grigoriev I.V."/>
            <person name="Martin F.M."/>
            <person name="Hacquard S."/>
        </authorList>
    </citation>
    <scope>NUCLEOTIDE SEQUENCE</scope>
    <source>
        <strain evidence="2">MPI-CAGE-CH-0243</strain>
    </source>
</reference>
<evidence type="ECO:0000313" key="2">
    <source>
        <dbReference type="EMBL" id="KAH7123729.1"/>
    </source>
</evidence>
<feature type="chain" id="PRO_5040167089" evidence="1">
    <location>
        <begin position="20"/>
        <end position="605"/>
    </location>
</feature>
<comment type="caution">
    <text evidence="2">The sequence shown here is derived from an EMBL/GenBank/DDBJ whole genome shotgun (WGS) entry which is preliminary data.</text>
</comment>
<proteinExistence type="predicted"/>
<protein>
    <submittedName>
        <fullName evidence="2">Uncharacterized protein</fullName>
    </submittedName>
</protein>
<dbReference type="Proteomes" id="UP000700596">
    <property type="component" value="Unassembled WGS sequence"/>
</dbReference>
<keyword evidence="1" id="KW-0732">Signal</keyword>